<evidence type="ECO:0000313" key="10">
    <source>
        <dbReference type="Proteomes" id="UP001238179"/>
    </source>
</evidence>
<dbReference type="AlphaFoldDB" id="A0AA48GJX5"/>
<dbReference type="Gene3D" id="3.30.1440.10">
    <property type="match status" value="1"/>
</dbReference>
<feature type="domain" description="Large ribosomal subunit protein uL5 C-terminal" evidence="8">
    <location>
        <begin position="89"/>
        <end position="182"/>
    </location>
</feature>
<evidence type="ECO:0000256" key="2">
    <source>
        <dbReference type="ARBA" id="ARBA00022980"/>
    </source>
</evidence>
<dbReference type="EMBL" id="AP027080">
    <property type="protein sequence ID" value="BDU71114.1"/>
    <property type="molecule type" value="Genomic_DNA"/>
</dbReference>
<evidence type="ECO:0000256" key="5">
    <source>
        <dbReference type="HAMAP-Rule" id="MF_01333"/>
    </source>
</evidence>
<dbReference type="PIRSF" id="PIRSF002161">
    <property type="entry name" value="Ribosomal_L5"/>
    <property type="match status" value="1"/>
</dbReference>
<dbReference type="GO" id="GO:0003735">
    <property type="term" value="F:structural constituent of ribosome"/>
    <property type="evidence" value="ECO:0007669"/>
    <property type="project" value="InterPro"/>
</dbReference>
<reference evidence="10" key="1">
    <citation type="journal article" date="2023" name="Int. J. Syst. Evol. Microbiol.">
        <title>Mesoterricola silvestris gen. nov., sp. nov., Mesoterricola sediminis sp. nov., Geothrix oryzae sp. nov., Geothrix edaphica sp. nov., Geothrix rubra sp. nov., and Geothrix limicola sp. nov., six novel members of Acidobacteriota isolated from soils.</title>
        <authorList>
            <person name="Itoh H."/>
            <person name="Sugisawa Y."/>
            <person name="Mise K."/>
            <person name="Xu Z."/>
            <person name="Kuniyasu M."/>
            <person name="Ushijima N."/>
            <person name="Kawano K."/>
            <person name="Kobayashi E."/>
            <person name="Shiratori Y."/>
            <person name="Masuda Y."/>
            <person name="Senoo K."/>
        </authorList>
    </citation>
    <scope>NUCLEOTIDE SEQUENCE [LARGE SCALE GENOMIC DNA]</scope>
    <source>
        <strain evidence="10">W79</strain>
    </source>
</reference>
<keyword evidence="5" id="KW-0820">tRNA-binding</keyword>
<dbReference type="RefSeq" id="WP_316414003.1">
    <property type="nucleotide sequence ID" value="NZ_AP027080.1"/>
</dbReference>
<dbReference type="PANTHER" id="PTHR11994">
    <property type="entry name" value="60S RIBOSOMAL PROTEIN L11-RELATED"/>
    <property type="match status" value="1"/>
</dbReference>
<proteinExistence type="inferred from homology"/>
<keyword evidence="10" id="KW-1185">Reference proteome</keyword>
<evidence type="ECO:0000259" key="8">
    <source>
        <dbReference type="Pfam" id="PF00673"/>
    </source>
</evidence>
<dbReference type="InterPro" id="IPR031309">
    <property type="entry name" value="Ribosomal_uL5_C"/>
</dbReference>
<feature type="domain" description="Large ribosomal subunit protein uL5 N-terminal" evidence="7">
    <location>
        <begin position="30"/>
        <end position="85"/>
    </location>
</feature>
<dbReference type="SUPFAM" id="SSF55282">
    <property type="entry name" value="RL5-like"/>
    <property type="match status" value="1"/>
</dbReference>
<dbReference type="Pfam" id="PF00673">
    <property type="entry name" value="Ribosomal_L5_C"/>
    <property type="match status" value="1"/>
</dbReference>
<dbReference type="GO" id="GO:0006412">
    <property type="term" value="P:translation"/>
    <property type="evidence" value="ECO:0007669"/>
    <property type="project" value="UniProtKB-UniRule"/>
</dbReference>
<gene>
    <name evidence="5 9" type="primary">rplE</name>
    <name evidence="9" type="ORF">METEAL_02880</name>
</gene>
<dbReference type="FunFam" id="3.30.1440.10:FF:000001">
    <property type="entry name" value="50S ribosomal protein L5"/>
    <property type="match status" value="1"/>
</dbReference>
<dbReference type="NCBIfam" id="NF000585">
    <property type="entry name" value="PRK00010.1"/>
    <property type="match status" value="1"/>
</dbReference>
<keyword evidence="5" id="KW-0699">rRNA-binding</keyword>
<dbReference type="GO" id="GO:0005840">
    <property type="term" value="C:ribosome"/>
    <property type="evidence" value="ECO:0007669"/>
    <property type="project" value="UniProtKB-KW"/>
</dbReference>
<evidence type="ECO:0000259" key="7">
    <source>
        <dbReference type="Pfam" id="PF00281"/>
    </source>
</evidence>
<comment type="similarity">
    <text evidence="1 5 6">Belongs to the universal ribosomal protein uL5 family.</text>
</comment>
<evidence type="ECO:0000256" key="1">
    <source>
        <dbReference type="ARBA" id="ARBA00008553"/>
    </source>
</evidence>
<comment type="subunit">
    <text evidence="5">Part of the 50S ribosomal subunit; part of the 5S rRNA/L5/L18/L25 subcomplex. Contacts the 5S rRNA and the P site tRNA. Forms a bridge to the 30S subunit in the 70S ribosome.</text>
</comment>
<accession>A0AA48GJX5</accession>
<dbReference type="Proteomes" id="UP001238179">
    <property type="component" value="Chromosome"/>
</dbReference>
<dbReference type="InterPro" id="IPR020930">
    <property type="entry name" value="Ribosomal_uL5_bac-type"/>
</dbReference>
<evidence type="ECO:0000256" key="4">
    <source>
        <dbReference type="ARBA" id="ARBA00035245"/>
    </source>
</evidence>
<dbReference type="InterPro" id="IPR031310">
    <property type="entry name" value="Ribosomal_uL5_N"/>
</dbReference>
<evidence type="ECO:0000313" key="9">
    <source>
        <dbReference type="EMBL" id="BDU71114.1"/>
    </source>
</evidence>
<dbReference type="Pfam" id="PF00281">
    <property type="entry name" value="Ribosomal_L5"/>
    <property type="match status" value="1"/>
</dbReference>
<dbReference type="HAMAP" id="MF_01333_B">
    <property type="entry name" value="Ribosomal_uL5_B"/>
    <property type="match status" value="1"/>
</dbReference>
<evidence type="ECO:0000256" key="3">
    <source>
        <dbReference type="ARBA" id="ARBA00023274"/>
    </source>
</evidence>
<sequence length="184" mass="20639">MPNNAEPRIKSRYHAEVAGKLRTEFGYTSAMQVPRLNKIVINMGVGDAIQNIKVLDVAVEELTAIAGQKAVVRKAKKSVAQFKLREGMPIACMVTLRGNRMWEFLDRLVSLSLPRVRDFRGVPTKSFDGRGNYTLGLKDQLIFQEIDYSKVEKMKGMNITFVTSAPTDPEARALLAHLGMPFRK</sequence>
<keyword evidence="3 5" id="KW-0687">Ribonucleoprotein</keyword>
<organism evidence="9 10">
    <name type="scientific">Mesoterricola silvestris</name>
    <dbReference type="NCBI Taxonomy" id="2927979"/>
    <lineage>
        <taxon>Bacteria</taxon>
        <taxon>Pseudomonadati</taxon>
        <taxon>Acidobacteriota</taxon>
        <taxon>Holophagae</taxon>
        <taxon>Holophagales</taxon>
        <taxon>Holophagaceae</taxon>
        <taxon>Mesoterricola</taxon>
    </lineage>
</organism>
<dbReference type="GO" id="GO:0000049">
    <property type="term" value="F:tRNA binding"/>
    <property type="evidence" value="ECO:0007669"/>
    <property type="project" value="UniProtKB-UniRule"/>
</dbReference>
<dbReference type="KEGG" id="msil:METEAL_02880"/>
<dbReference type="InterPro" id="IPR002132">
    <property type="entry name" value="Ribosomal_uL5"/>
</dbReference>
<keyword evidence="2 5" id="KW-0689">Ribosomal protein</keyword>
<evidence type="ECO:0000256" key="6">
    <source>
        <dbReference type="RuleBase" id="RU003930"/>
    </source>
</evidence>
<protein>
    <recommendedName>
        <fullName evidence="4 5">Large ribosomal subunit protein uL5</fullName>
    </recommendedName>
</protein>
<dbReference type="InterPro" id="IPR022803">
    <property type="entry name" value="Ribosomal_uL5_dom_sf"/>
</dbReference>
<name>A0AA48GJX5_9BACT</name>
<comment type="function">
    <text evidence="5">This is 1 of the proteins that bind and probably mediate the attachment of the 5S RNA into the large ribosomal subunit, where it forms part of the central protuberance. In the 70S ribosome it contacts protein S13 of the 30S subunit (bridge B1b), connecting the 2 subunits; this bridge is implicated in subunit movement. Contacts the P site tRNA; the 5S rRNA and some of its associated proteins might help stabilize positioning of ribosome-bound tRNAs.</text>
</comment>
<keyword evidence="5" id="KW-0694">RNA-binding</keyword>
<dbReference type="GO" id="GO:1990904">
    <property type="term" value="C:ribonucleoprotein complex"/>
    <property type="evidence" value="ECO:0007669"/>
    <property type="project" value="UniProtKB-KW"/>
</dbReference>
<dbReference type="GO" id="GO:0019843">
    <property type="term" value="F:rRNA binding"/>
    <property type="evidence" value="ECO:0007669"/>
    <property type="project" value="UniProtKB-UniRule"/>
</dbReference>